<dbReference type="EMBL" id="AJWK01021637">
    <property type="status" value="NOT_ANNOTATED_CDS"/>
    <property type="molecule type" value="Genomic_DNA"/>
</dbReference>
<dbReference type="EnsemblMetazoa" id="LLOJ006578-RA">
    <property type="protein sequence ID" value="LLOJ006578-PA"/>
    <property type="gene ID" value="LLOJ006578"/>
</dbReference>
<sequence>MSHYSRLDAEQLLTGTQTGTFLIRPRSAGHYALSISNNGIPNHCIIYQTDRGYGFAEPYNVYSTLKALVLHYAHNSLEEHNDSLLTTLKYPVYGPNVIVPTTTAAIKDDQRQASGGEC</sequence>
<keyword evidence="1" id="KW-0727">SH2 domain</keyword>
<dbReference type="AlphaFoldDB" id="A0A1B0CPA5"/>
<evidence type="ECO:0000259" key="2">
    <source>
        <dbReference type="PROSITE" id="PS50001"/>
    </source>
</evidence>
<protein>
    <recommendedName>
        <fullName evidence="2">SH2 domain-containing protein</fullName>
    </recommendedName>
</protein>
<dbReference type="GO" id="GO:0005085">
    <property type="term" value="F:guanyl-nucleotide exchange factor activity"/>
    <property type="evidence" value="ECO:0007669"/>
    <property type="project" value="TreeGrafter"/>
</dbReference>
<dbReference type="SUPFAM" id="SSF55550">
    <property type="entry name" value="SH2 domain"/>
    <property type="match status" value="1"/>
</dbReference>
<evidence type="ECO:0000313" key="4">
    <source>
        <dbReference type="Proteomes" id="UP000092461"/>
    </source>
</evidence>
<dbReference type="PROSITE" id="PS50001">
    <property type="entry name" value="SH2"/>
    <property type="match status" value="1"/>
</dbReference>
<accession>A0A1B0CPA5</accession>
<dbReference type="GO" id="GO:0005737">
    <property type="term" value="C:cytoplasm"/>
    <property type="evidence" value="ECO:0007669"/>
    <property type="project" value="TreeGrafter"/>
</dbReference>
<dbReference type="FunFam" id="3.30.505.10:FF:000100">
    <property type="entry name" value="phosphatidylinositol 3-kinase regulatory subunit gamma"/>
    <property type="match status" value="1"/>
</dbReference>
<dbReference type="PANTHER" id="PTHR45818:SF3">
    <property type="entry name" value="PROTEIN VAV"/>
    <property type="match status" value="1"/>
</dbReference>
<dbReference type="Proteomes" id="UP000092461">
    <property type="component" value="Unassembled WGS sequence"/>
</dbReference>
<evidence type="ECO:0000313" key="3">
    <source>
        <dbReference type="EnsemblMetazoa" id="LLOJ006578-PA"/>
    </source>
</evidence>
<proteinExistence type="predicted"/>
<dbReference type="Pfam" id="PF00017">
    <property type="entry name" value="SH2"/>
    <property type="match status" value="1"/>
</dbReference>
<evidence type="ECO:0000256" key="1">
    <source>
        <dbReference type="PROSITE-ProRule" id="PRU00191"/>
    </source>
</evidence>
<dbReference type="VEuPathDB" id="VectorBase:LLOJ006578"/>
<keyword evidence="4" id="KW-1185">Reference proteome</keyword>
<dbReference type="PRINTS" id="PR00678">
    <property type="entry name" value="PI3KINASEP85"/>
</dbReference>
<reference evidence="3" key="1">
    <citation type="submission" date="2020-05" db="UniProtKB">
        <authorList>
            <consortium name="EnsemblMetazoa"/>
        </authorList>
    </citation>
    <scope>IDENTIFICATION</scope>
    <source>
        <strain evidence="3">Jacobina</strain>
    </source>
</reference>
<dbReference type="VEuPathDB" id="VectorBase:LLONM1_003086"/>
<dbReference type="InterPro" id="IPR036860">
    <property type="entry name" value="SH2_dom_sf"/>
</dbReference>
<dbReference type="PANTHER" id="PTHR45818">
    <property type="entry name" value="PROTEIN VAV"/>
    <property type="match status" value="1"/>
</dbReference>
<dbReference type="GO" id="GO:0016477">
    <property type="term" value="P:cell migration"/>
    <property type="evidence" value="ECO:0007669"/>
    <property type="project" value="TreeGrafter"/>
</dbReference>
<dbReference type="Gene3D" id="3.30.505.10">
    <property type="entry name" value="SH2 domain"/>
    <property type="match status" value="1"/>
</dbReference>
<name>A0A1B0CPA5_LUTLO</name>
<organism evidence="3 4">
    <name type="scientific">Lutzomyia longipalpis</name>
    <name type="common">Sand fly</name>
    <dbReference type="NCBI Taxonomy" id="7200"/>
    <lineage>
        <taxon>Eukaryota</taxon>
        <taxon>Metazoa</taxon>
        <taxon>Ecdysozoa</taxon>
        <taxon>Arthropoda</taxon>
        <taxon>Hexapoda</taxon>
        <taxon>Insecta</taxon>
        <taxon>Pterygota</taxon>
        <taxon>Neoptera</taxon>
        <taxon>Endopterygota</taxon>
        <taxon>Diptera</taxon>
        <taxon>Nematocera</taxon>
        <taxon>Psychodoidea</taxon>
        <taxon>Psychodidae</taxon>
        <taxon>Lutzomyia</taxon>
        <taxon>Lutzomyia</taxon>
    </lineage>
</organism>
<dbReference type="InterPro" id="IPR000980">
    <property type="entry name" value="SH2"/>
</dbReference>
<feature type="domain" description="SH2" evidence="2">
    <location>
        <begin position="1"/>
        <end position="92"/>
    </location>
</feature>
<dbReference type="SMART" id="SM00252">
    <property type="entry name" value="SH2"/>
    <property type="match status" value="1"/>
</dbReference>